<dbReference type="Gene3D" id="1.10.530.10">
    <property type="match status" value="1"/>
</dbReference>
<sequence>MTLCIDTQDHSALRGWRADPHTDRRPQRLATSARAGRSAPQRWLRKAWDMARHALAAIGLAWLAGVAVLALQPDWRAELEREVTEWLLQRQATESLVDEAGALTERVLAADPLALPPAQARVAQWLARKYRVASEPLGALVAEAHHIGTQLQLDPTLILAVMAIESRFNPYAASPWGAHGLMQVHTRVHEDKLEPLGGALAVFDPLSNLRVGAEILRDAIRRAGSIPGGLRLYVGAVSTDGRDYLVKVLSEHERLKRVANGQQVGFQAAMPLPPLPAVDDEAAALRSSPLPAVGDSAATPAEAALDASKASAARPS</sequence>
<dbReference type="SUPFAM" id="SSF53955">
    <property type="entry name" value="Lysozyme-like"/>
    <property type="match status" value="1"/>
</dbReference>
<dbReference type="InterPro" id="IPR008258">
    <property type="entry name" value="Transglycosylase_SLT_dom_1"/>
</dbReference>
<feature type="region of interest" description="Disordered" evidence="1">
    <location>
        <begin position="16"/>
        <end position="37"/>
    </location>
</feature>
<feature type="compositionally biased region" description="Low complexity" evidence="1">
    <location>
        <begin position="301"/>
        <end position="316"/>
    </location>
</feature>
<evidence type="ECO:0000256" key="2">
    <source>
        <dbReference type="SAM" id="Phobius"/>
    </source>
</evidence>
<keyword evidence="2" id="KW-0472">Membrane</keyword>
<evidence type="ECO:0000313" key="4">
    <source>
        <dbReference type="EMBL" id="TSE32458.1"/>
    </source>
</evidence>
<dbReference type="Proteomes" id="UP000318294">
    <property type="component" value="Unassembled WGS sequence"/>
</dbReference>
<dbReference type="AlphaFoldDB" id="A0A554X9G1"/>
<keyword evidence="2" id="KW-1133">Transmembrane helix</keyword>
<reference evidence="4 5" key="1">
    <citation type="submission" date="2019-07" db="EMBL/GenBank/DDBJ databases">
        <title>Tepidimonas charontis SPSP-6 draft genome.</title>
        <authorList>
            <person name="Da Costa M.S."/>
            <person name="Froufe H.J.C."/>
            <person name="Egas C."/>
            <person name="Albuquerque L."/>
        </authorList>
    </citation>
    <scope>NUCLEOTIDE SEQUENCE [LARGE SCALE GENOMIC DNA]</scope>
    <source>
        <strain evidence="4 5">SPSP-6</strain>
    </source>
</reference>
<proteinExistence type="predicted"/>
<comment type="caution">
    <text evidence="4">The sequence shown here is derived from an EMBL/GenBank/DDBJ whole genome shotgun (WGS) entry which is preliminary data.</text>
</comment>
<feature type="transmembrane region" description="Helical" evidence="2">
    <location>
        <begin position="50"/>
        <end position="71"/>
    </location>
</feature>
<dbReference type="Pfam" id="PF01464">
    <property type="entry name" value="SLT"/>
    <property type="match status" value="1"/>
</dbReference>
<dbReference type="InterPro" id="IPR023346">
    <property type="entry name" value="Lysozyme-like_dom_sf"/>
</dbReference>
<keyword evidence="2" id="KW-0812">Transmembrane</keyword>
<organism evidence="4 5">
    <name type="scientific">Tepidimonas charontis</name>
    <dbReference type="NCBI Taxonomy" id="2267262"/>
    <lineage>
        <taxon>Bacteria</taxon>
        <taxon>Pseudomonadati</taxon>
        <taxon>Pseudomonadota</taxon>
        <taxon>Betaproteobacteria</taxon>
        <taxon>Burkholderiales</taxon>
        <taxon>Tepidimonas</taxon>
    </lineage>
</organism>
<feature type="domain" description="Transglycosylase SLT" evidence="3">
    <location>
        <begin position="149"/>
        <end position="224"/>
    </location>
</feature>
<gene>
    <name evidence="4" type="primary">mltC_2</name>
    <name evidence="4" type="ORF">Tchar_02105</name>
</gene>
<accession>A0A554X9G1</accession>
<keyword evidence="5" id="KW-1185">Reference proteome</keyword>
<evidence type="ECO:0000313" key="5">
    <source>
        <dbReference type="Proteomes" id="UP000318294"/>
    </source>
</evidence>
<feature type="compositionally biased region" description="Basic and acidic residues" evidence="1">
    <location>
        <begin position="16"/>
        <end position="26"/>
    </location>
</feature>
<feature type="region of interest" description="Disordered" evidence="1">
    <location>
        <begin position="289"/>
        <end position="316"/>
    </location>
</feature>
<name>A0A554X9G1_9BURK</name>
<evidence type="ECO:0000259" key="3">
    <source>
        <dbReference type="Pfam" id="PF01464"/>
    </source>
</evidence>
<evidence type="ECO:0000256" key="1">
    <source>
        <dbReference type="SAM" id="MobiDB-lite"/>
    </source>
</evidence>
<protein>
    <submittedName>
        <fullName evidence="4">Membrane-bound lytic murein transglycosylase C</fullName>
    </submittedName>
</protein>
<dbReference type="EMBL" id="VJON01000039">
    <property type="protein sequence ID" value="TSE32458.1"/>
    <property type="molecule type" value="Genomic_DNA"/>
</dbReference>